<evidence type="ECO:0000313" key="4">
    <source>
        <dbReference type="Proteomes" id="UP000095751"/>
    </source>
</evidence>
<keyword evidence="2" id="KW-0472">Membrane</keyword>
<evidence type="ECO:0000256" key="1">
    <source>
        <dbReference type="SAM" id="MobiDB-lite"/>
    </source>
</evidence>
<feature type="transmembrane region" description="Helical" evidence="2">
    <location>
        <begin position="531"/>
        <end position="552"/>
    </location>
</feature>
<organism evidence="3 4">
    <name type="scientific">Fragilariopsis cylindrus CCMP1102</name>
    <dbReference type="NCBI Taxonomy" id="635003"/>
    <lineage>
        <taxon>Eukaryota</taxon>
        <taxon>Sar</taxon>
        <taxon>Stramenopiles</taxon>
        <taxon>Ochrophyta</taxon>
        <taxon>Bacillariophyta</taxon>
        <taxon>Bacillariophyceae</taxon>
        <taxon>Bacillariophycidae</taxon>
        <taxon>Bacillariales</taxon>
        <taxon>Bacillariaceae</taxon>
        <taxon>Fragilariopsis</taxon>
    </lineage>
</organism>
<dbReference type="AlphaFoldDB" id="A0A1E7ERM6"/>
<protein>
    <submittedName>
        <fullName evidence="3">Uncharacterized protein</fullName>
    </submittedName>
</protein>
<feature type="region of interest" description="Disordered" evidence="1">
    <location>
        <begin position="468"/>
        <end position="506"/>
    </location>
</feature>
<accession>A0A1E7ERM6</accession>
<gene>
    <name evidence="3" type="ORF">FRACYDRAFT_249454</name>
</gene>
<feature type="compositionally biased region" description="Acidic residues" evidence="1">
    <location>
        <begin position="484"/>
        <end position="495"/>
    </location>
</feature>
<evidence type="ECO:0000256" key="2">
    <source>
        <dbReference type="SAM" id="Phobius"/>
    </source>
</evidence>
<feature type="region of interest" description="Disordered" evidence="1">
    <location>
        <begin position="61"/>
        <end position="96"/>
    </location>
</feature>
<keyword evidence="4" id="KW-1185">Reference proteome</keyword>
<dbReference type="EMBL" id="KV784379">
    <property type="protein sequence ID" value="OEU08562.1"/>
    <property type="molecule type" value="Genomic_DNA"/>
</dbReference>
<keyword evidence="2" id="KW-1133">Transmembrane helix</keyword>
<dbReference type="InParanoid" id="A0A1E7ERM6"/>
<reference evidence="3 4" key="1">
    <citation type="submission" date="2016-09" db="EMBL/GenBank/DDBJ databases">
        <title>Extensive genetic diversity and differential bi-allelic expression allows diatom success in the polar Southern Ocean.</title>
        <authorList>
            <consortium name="DOE Joint Genome Institute"/>
            <person name="Mock T."/>
            <person name="Otillar R.P."/>
            <person name="Strauss J."/>
            <person name="Dupont C."/>
            <person name="Frickenhaus S."/>
            <person name="Maumus F."/>
            <person name="Mcmullan M."/>
            <person name="Sanges R."/>
            <person name="Schmutz J."/>
            <person name="Toseland A."/>
            <person name="Valas R."/>
            <person name="Veluchamy A."/>
            <person name="Ward B.J."/>
            <person name="Allen A."/>
            <person name="Barry K."/>
            <person name="Falciatore A."/>
            <person name="Ferrante M."/>
            <person name="Fortunato A.E."/>
            <person name="Gloeckner G."/>
            <person name="Gruber A."/>
            <person name="Hipkin R."/>
            <person name="Janech M."/>
            <person name="Kroth P."/>
            <person name="Leese F."/>
            <person name="Lindquist E."/>
            <person name="Lyon B.R."/>
            <person name="Martin J."/>
            <person name="Mayer C."/>
            <person name="Parker M."/>
            <person name="Quesneville H."/>
            <person name="Raymond J."/>
            <person name="Uhlig C."/>
            <person name="Valentin K.U."/>
            <person name="Worden A.Z."/>
            <person name="Armbrust E.V."/>
            <person name="Bowler C."/>
            <person name="Green B."/>
            <person name="Moulton V."/>
            <person name="Van Oosterhout C."/>
            <person name="Grigoriev I."/>
        </authorList>
    </citation>
    <scope>NUCLEOTIDE SEQUENCE [LARGE SCALE GENOMIC DNA]</scope>
    <source>
        <strain evidence="3 4">CCMP1102</strain>
    </source>
</reference>
<dbReference type="KEGG" id="fcy:FRACYDRAFT_249454"/>
<feature type="compositionally biased region" description="Polar residues" evidence="1">
    <location>
        <begin position="497"/>
        <end position="506"/>
    </location>
</feature>
<proteinExistence type="predicted"/>
<evidence type="ECO:0000313" key="3">
    <source>
        <dbReference type="EMBL" id="OEU08562.1"/>
    </source>
</evidence>
<name>A0A1E7ERM6_9STRA</name>
<keyword evidence="2" id="KW-0812">Transmembrane</keyword>
<sequence length="553" mass="59653">MKLFQQQQLILQIAIVVVVALLSSNDSNLFVAAQEFDRQADNNIEERNVTDVDIVDAAVVNDTESPTGSPTGSPITGTLSPSPTASPTTTTDAPTDFYYGEDVPFRAFVENTSRDISSSAGINGLFLTLGASINNSTGDNNGDDNSKCSTGIYTDDNMMMHNIMHTIEPVYYNETTNTKPSITVSSYPEGLIESIIFGEDIESGTKFLRLKYNERMLLLVGVDLSSTDDDYEVNNDDYYGIWIQFPFDELNEIHLGGDIQVEVKDGFTNMTLLRATDRVHVDISMSYNKNNTFNVRSSQNSKIALDVGHSDDDVDESGGSENKKVKAIASDSSIMMISGTVEMIECFNNATCVVDGRIISKYCNDSLVAINATLETDDCSCVTVITTDPPININILTNTTTNDTSISAAYRAPPLFDFGASCVDTTYIPPIVAETNGPTTMNTIFSACPRPVSASVSASAPIVVPVIPDEEELDTANNDTTTTNEDENEEEEEEGSPTLSIGGSTVPTGSYLDDQNIAIVWENNGSSSSSISMTIMTIATTIISAATMIIAIF</sequence>
<dbReference type="Proteomes" id="UP000095751">
    <property type="component" value="Unassembled WGS sequence"/>
</dbReference>